<dbReference type="Proteomes" id="UP000619260">
    <property type="component" value="Unassembled WGS sequence"/>
</dbReference>
<evidence type="ECO:0000313" key="2">
    <source>
        <dbReference type="Proteomes" id="UP000619260"/>
    </source>
</evidence>
<evidence type="ECO:0000313" key="1">
    <source>
        <dbReference type="EMBL" id="GIJ50535.1"/>
    </source>
</evidence>
<protein>
    <submittedName>
        <fullName evidence="1">Uncharacterized protein</fullName>
    </submittedName>
</protein>
<dbReference type="RefSeq" id="WP_203903968.1">
    <property type="nucleotide sequence ID" value="NZ_BOPF01000037.1"/>
</dbReference>
<sequence length="57" mass="5974">MTVNQALVDSGAAGLFPTTADALRQRDARLRELVTLPPAPPRPAYSALALPEFPSAA</sequence>
<keyword evidence="2" id="KW-1185">Reference proteome</keyword>
<gene>
    <name evidence="1" type="ORF">Val02_74210</name>
</gene>
<dbReference type="EMBL" id="BOPF01000037">
    <property type="protein sequence ID" value="GIJ50535.1"/>
    <property type="molecule type" value="Genomic_DNA"/>
</dbReference>
<accession>A0A8J3YVC5</accession>
<organism evidence="1 2">
    <name type="scientific">Virgisporangium aliadipatigenens</name>
    <dbReference type="NCBI Taxonomy" id="741659"/>
    <lineage>
        <taxon>Bacteria</taxon>
        <taxon>Bacillati</taxon>
        <taxon>Actinomycetota</taxon>
        <taxon>Actinomycetes</taxon>
        <taxon>Micromonosporales</taxon>
        <taxon>Micromonosporaceae</taxon>
        <taxon>Virgisporangium</taxon>
    </lineage>
</organism>
<reference evidence="1" key="1">
    <citation type="submission" date="2021-01" db="EMBL/GenBank/DDBJ databases">
        <title>Whole genome shotgun sequence of Virgisporangium aliadipatigenens NBRC 105644.</title>
        <authorList>
            <person name="Komaki H."/>
            <person name="Tamura T."/>
        </authorList>
    </citation>
    <scope>NUCLEOTIDE SEQUENCE</scope>
    <source>
        <strain evidence="1">NBRC 105644</strain>
    </source>
</reference>
<dbReference type="AlphaFoldDB" id="A0A8J3YVC5"/>
<comment type="caution">
    <text evidence="1">The sequence shown here is derived from an EMBL/GenBank/DDBJ whole genome shotgun (WGS) entry which is preliminary data.</text>
</comment>
<proteinExistence type="predicted"/>
<name>A0A8J3YVC5_9ACTN</name>